<organism evidence="1 2">
    <name type="scientific">Euplotes crassus</name>
    <dbReference type="NCBI Taxonomy" id="5936"/>
    <lineage>
        <taxon>Eukaryota</taxon>
        <taxon>Sar</taxon>
        <taxon>Alveolata</taxon>
        <taxon>Ciliophora</taxon>
        <taxon>Intramacronucleata</taxon>
        <taxon>Spirotrichea</taxon>
        <taxon>Hypotrichia</taxon>
        <taxon>Euplotida</taxon>
        <taxon>Euplotidae</taxon>
        <taxon>Moneuplotes</taxon>
    </lineage>
</organism>
<keyword evidence="2" id="KW-1185">Reference proteome</keyword>
<name>A0AAD1UBE3_EUPCR</name>
<proteinExistence type="predicted"/>
<evidence type="ECO:0000313" key="1">
    <source>
        <dbReference type="EMBL" id="CAI2362078.1"/>
    </source>
</evidence>
<dbReference type="AlphaFoldDB" id="A0AAD1UBE3"/>
<accession>A0AAD1UBE3</accession>
<dbReference type="EMBL" id="CAMPGE010003253">
    <property type="protein sequence ID" value="CAI2362078.1"/>
    <property type="molecule type" value="Genomic_DNA"/>
</dbReference>
<dbReference type="Proteomes" id="UP001295684">
    <property type="component" value="Unassembled WGS sequence"/>
</dbReference>
<gene>
    <name evidence="1" type="ORF">ECRASSUSDP1_LOCUS3396</name>
</gene>
<reference evidence="1" key="1">
    <citation type="submission" date="2023-07" db="EMBL/GenBank/DDBJ databases">
        <authorList>
            <consortium name="AG Swart"/>
            <person name="Singh M."/>
            <person name="Singh A."/>
            <person name="Seah K."/>
            <person name="Emmerich C."/>
        </authorList>
    </citation>
    <scope>NUCLEOTIDE SEQUENCE</scope>
    <source>
        <strain evidence="1">DP1</strain>
    </source>
</reference>
<comment type="caution">
    <text evidence="1">The sequence shown here is derived from an EMBL/GenBank/DDBJ whole genome shotgun (WGS) entry which is preliminary data.</text>
</comment>
<evidence type="ECO:0000313" key="2">
    <source>
        <dbReference type="Proteomes" id="UP001295684"/>
    </source>
</evidence>
<sequence length="103" mass="12266">MIPRKWPSKKPAKFCEIFKCLLNNPVNCKNISKELTRKIWRPSSRRFRRTYVKDVGERKPVWCDEEEINITLMADLWKKTQGQNLLESVFSRKVLGFASSYEK</sequence>
<protein>
    <submittedName>
        <fullName evidence="1">Uncharacterized protein</fullName>
    </submittedName>
</protein>